<organism evidence="7 8">
    <name type="scientific">Salipaludibacillus keqinensis</name>
    <dbReference type="NCBI Taxonomy" id="2045207"/>
    <lineage>
        <taxon>Bacteria</taxon>
        <taxon>Bacillati</taxon>
        <taxon>Bacillota</taxon>
        <taxon>Bacilli</taxon>
        <taxon>Bacillales</taxon>
        <taxon>Bacillaceae</taxon>
    </lineage>
</organism>
<dbReference type="Pfam" id="PF00676">
    <property type="entry name" value="E1_dh"/>
    <property type="match status" value="1"/>
</dbReference>
<evidence type="ECO:0000313" key="8">
    <source>
        <dbReference type="Proteomes" id="UP000248214"/>
    </source>
</evidence>
<dbReference type="GO" id="GO:0009083">
    <property type="term" value="P:branched-chain amino acid catabolic process"/>
    <property type="evidence" value="ECO:0007669"/>
    <property type="project" value="TreeGrafter"/>
</dbReference>
<feature type="domain" description="Dehydrogenase E1 component" evidence="6">
    <location>
        <begin position="20"/>
        <end position="321"/>
    </location>
</feature>
<proteinExistence type="inferred from homology"/>
<evidence type="ECO:0000259" key="6">
    <source>
        <dbReference type="Pfam" id="PF00676"/>
    </source>
</evidence>
<dbReference type="Proteomes" id="UP000248214">
    <property type="component" value="Unassembled WGS sequence"/>
</dbReference>
<accession>A0A323TGX3</accession>
<evidence type="ECO:0000256" key="4">
    <source>
        <dbReference type="RuleBase" id="RU365014"/>
    </source>
</evidence>
<dbReference type="OrthoDB" id="9766715at2"/>
<comment type="function">
    <text evidence="4">The branched-chain alpha-keto dehydrogenase complex catalyzes the overall conversion of alpha-keto acids to acyl-CoA and CO(2). It contains multiple copies of three enzymatic components: branched-chain alpha-keto acid decarboxylase (E1), lipoamide acyltransferase (E2) and lipoamide dehydrogenase (E3).</text>
</comment>
<dbReference type="PANTHER" id="PTHR43380:SF1">
    <property type="entry name" value="2-OXOISOVALERATE DEHYDROGENASE SUBUNIT ALPHA, MITOCHONDRIAL"/>
    <property type="match status" value="1"/>
</dbReference>
<dbReference type="AlphaFoldDB" id="A0A323TGX3"/>
<dbReference type="EMBL" id="PDOD01000001">
    <property type="protein sequence ID" value="PYZ94372.1"/>
    <property type="molecule type" value="Genomic_DNA"/>
</dbReference>
<evidence type="ECO:0000313" key="7">
    <source>
        <dbReference type="EMBL" id="PYZ94372.1"/>
    </source>
</evidence>
<comment type="similarity">
    <text evidence="4">Belongs to the BCKDHA family.</text>
</comment>
<comment type="cofactor">
    <cofactor evidence="1 4">
        <name>thiamine diphosphate</name>
        <dbReference type="ChEBI" id="CHEBI:58937"/>
    </cofactor>
</comment>
<dbReference type="SUPFAM" id="SSF52518">
    <property type="entry name" value="Thiamin diphosphate-binding fold (THDP-binding)"/>
    <property type="match status" value="1"/>
</dbReference>
<protein>
    <recommendedName>
        <fullName evidence="4">2-oxoisovalerate dehydrogenase subunit alpha</fullName>
        <ecNumber evidence="4">1.2.4.4</ecNumber>
    </recommendedName>
    <alternativeName>
        <fullName evidence="4">Branched-chain alpha-keto acid dehydrogenase E1 component alpha chain</fullName>
    </alternativeName>
</protein>
<keyword evidence="3 4" id="KW-0786">Thiamine pyrophosphate</keyword>
<dbReference type="InterPro" id="IPR001017">
    <property type="entry name" value="DH_E1"/>
</dbReference>
<comment type="caution">
    <text evidence="7">The sequence shown here is derived from an EMBL/GenBank/DDBJ whole genome shotgun (WGS) entry which is preliminary data.</text>
</comment>
<evidence type="ECO:0000256" key="2">
    <source>
        <dbReference type="ARBA" id="ARBA00023002"/>
    </source>
</evidence>
<feature type="region of interest" description="Disordered" evidence="5">
    <location>
        <begin position="311"/>
        <end position="331"/>
    </location>
</feature>
<dbReference type="InterPro" id="IPR029061">
    <property type="entry name" value="THDP-binding"/>
</dbReference>
<sequence length="331" mass="36857">MSELRHHKIGLKDEDVLSMYETMLMARMIDERMWLLNRAGKIPFVISCQGQEAAQVGAAMALNNEIDYVLPYYRDLGVVLHFGMTAKDIMLSAFAKAEDPNSGGRQMPGHFGQKKNRIVTGSSPVTTQVPHAVGFGLAAKMKNEDFVAFTTFGEGSSNQGDFHEGINFASVHDLPVIFMCENNKYAISVPLDKQLNIEKVSDRAVGYGIYGDSVDGNDPLAVYEAISHARERARIGEGPSLIETVSYRLTPHSSDDDDSTYRAREEVEAAKKIDSIHTFGSYLKETGILSEEKEEEIRAKLRREIDEATDYAEKAPYAEPESMMNHVYGEE</sequence>
<reference evidence="7 8" key="1">
    <citation type="submission" date="2017-10" db="EMBL/GenBank/DDBJ databases">
        <title>Bacillus sp. nov., a halophilic bacterium isolated from a Keqin Lake.</title>
        <authorList>
            <person name="Wang H."/>
        </authorList>
    </citation>
    <scope>NUCLEOTIDE SEQUENCE [LARGE SCALE GENOMIC DNA]</scope>
    <source>
        <strain evidence="7 8">KQ-12</strain>
    </source>
</reference>
<dbReference type="CDD" id="cd02000">
    <property type="entry name" value="TPP_E1_PDC_ADC_BCADC"/>
    <property type="match status" value="1"/>
</dbReference>
<dbReference type="EC" id="1.2.4.4" evidence="4"/>
<evidence type="ECO:0000256" key="3">
    <source>
        <dbReference type="ARBA" id="ARBA00023052"/>
    </source>
</evidence>
<name>A0A323TGX3_9BACI</name>
<dbReference type="PANTHER" id="PTHR43380">
    <property type="entry name" value="2-OXOISOVALERATE DEHYDROGENASE SUBUNIT ALPHA, MITOCHONDRIAL"/>
    <property type="match status" value="1"/>
</dbReference>
<dbReference type="InterPro" id="IPR050771">
    <property type="entry name" value="Alpha-ketoacid_DH_E1_comp"/>
</dbReference>
<dbReference type="GO" id="GO:0003863">
    <property type="term" value="F:branched-chain 2-oxo acid dehydrogenase activity"/>
    <property type="evidence" value="ECO:0007669"/>
    <property type="project" value="UniProtKB-EC"/>
</dbReference>
<dbReference type="FunFam" id="3.40.50.970:FF:000032">
    <property type="entry name" value="2-oxoisovalerate dehydrogenase subunit alpha"/>
    <property type="match status" value="1"/>
</dbReference>
<dbReference type="Gene3D" id="3.40.50.970">
    <property type="match status" value="1"/>
</dbReference>
<gene>
    <name evidence="7" type="ORF">CR194_02235</name>
</gene>
<evidence type="ECO:0000256" key="1">
    <source>
        <dbReference type="ARBA" id="ARBA00001964"/>
    </source>
</evidence>
<evidence type="ECO:0000256" key="5">
    <source>
        <dbReference type="SAM" id="MobiDB-lite"/>
    </source>
</evidence>
<keyword evidence="2 4" id="KW-0560">Oxidoreductase</keyword>
<keyword evidence="8" id="KW-1185">Reference proteome</keyword>
<dbReference type="RefSeq" id="WP_110608005.1">
    <property type="nucleotide sequence ID" value="NZ_PDOD01000001.1"/>
</dbReference>
<comment type="catalytic activity">
    <reaction evidence="4">
        <text>N(6)-[(R)-lipoyl]-L-lysyl-[protein] + 3-methyl-2-oxobutanoate + H(+) = N(6)-[(R)-S(8)-2-methylpropanoyldihydrolipoyl]-L-lysyl-[protein] + CO2</text>
        <dbReference type="Rhea" id="RHEA:13457"/>
        <dbReference type="Rhea" id="RHEA-COMP:10474"/>
        <dbReference type="Rhea" id="RHEA-COMP:10497"/>
        <dbReference type="ChEBI" id="CHEBI:11851"/>
        <dbReference type="ChEBI" id="CHEBI:15378"/>
        <dbReference type="ChEBI" id="CHEBI:16526"/>
        <dbReference type="ChEBI" id="CHEBI:83099"/>
        <dbReference type="ChEBI" id="CHEBI:83142"/>
        <dbReference type="EC" id="1.2.4.4"/>
    </reaction>
</comment>